<evidence type="ECO:0000313" key="3">
    <source>
        <dbReference type="Proteomes" id="UP000009062"/>
    </source>
</evidence>
<dbReference type="Proteomes" id="UP000009062">
    <property type="component" value="Chromosome"/>
</dbReference>
<dbReference type="eggNOG" id="arCOG09791">
    <property type="taxonomic scope" value="Archaea"/>
</dbReference>
<proteinExistence type="predicted"/>
<organism evidence="2 3">
    <name type="scientific">Pyrobaculum oguniense (strain DSM 13380 / JCM 10595 / TE7)</name>
    <dbReference type="NCBI Taxonomy" id="698757"/>
    <lineage>
        <taxon>Archaea</taxon>
        <taxon>Thermoproteota</taxon>
        <taxon>Thermoprotei</taxon>
        <taxon>Thermoproteales</taxon>
        <taxon>Thermoproteaceae</taxon>
        <taxon>Pyrobaculum</taxon>
    </lineage>
</organism>
<dbReference type="KEGG" id="pog:Pogu_0024"/>
<sequence length="402" mass="45061">MRWALFLTAAVIAVLVAAALWAGVKPQGASGAVAVEAPEAASTTAQPSAALPPSGEAALRAEHSPAPGGASADAGLQGGFLENNKTAPNASARGSEENRRRAREWGPPTLVNLEIAVYGFERFFAAYRAMEMDYFKKPKRNDTVVRTFGVLDEEARMELVRLNYTSSAVVEFVERHPFTVTPGEFMSFVERLRGELPVGDVYFASRLEYAVLVARKNATTAEGPAVNILVLDDEDFRRFTKKYVGYEVDPCDNSIVLPSYYNRTFAKGQLVEAFLPLAWVGLKSNTARAYFHVNMLLKIHFTSIYAEEPHGYIGKCFAESFTDIPPYKSYAIVEVPKEAWLYVHWKREEFINEVALQRPERIEWLLRGRNESDITRHIEFIKRGLEEARKRLEELRAELGLS</sequence>
<evidence type="ECO:0000313" key="2">
    <source>
        <dbReference type="EMBL" id="AFA38051.1"/>
    </source>
</evidence>
<evidence type="ECO:0000256" key="1">
    <source>
        <dbReference type="SAM" id="MobiDB-lite"/>
    </source>
</evidence>
<reference evidence="2 3" key="1">
    <citation type="journal article" date="2012" name="Stand. Genomic Sci.">
        <title>Complete genome sequence of Pyrobaculum oguniense.</title>
        <authorList>
            <person name="Bernick D.L."/>
            <person name="Karplus K."/>
            <person name="Lui L.M."/>
            <person name="Coker J.K."/>
            <person name="Murphy J.N."/>
            <person name="Chan P.P."/>
            <person name="Cozen A.E."/>
            <person name="Lowe T.M."/>
        </authorList>
    </citation>
    <scope>NUCLEOTIDE SEQUENCE [LARGE SCALE GENOMIC DNA]</scope>
    <source>
        <strain evidence="2 3">TE7</strain>
    </source>
</reference>
<dbReference type="STRING" id="698757.Pogu_0024"/>
<keyword evidence="3" id="KW-1185">Reference proteome</keyword>
<dbReference type="EMBL" id="CP003316">
    <property type="protein sequence ID" value="AFA38051.1"/>
    <property type="molecule type" value="Genomic_DNA"/>
</dbReference>
<dbReference type="AlphaFoldDB" id="H6Q621"/>
<feature type="compositionally biased region" description="Low complexity" evidence="1">
    <location>
        <begin position="64"/>
        <end position="75"/>
    </location>
</feature>
<name>H6Q621_PYROT</name>
<protein>
    <submittedName>
        <fullName evidence="2">Uncharacterized protein</fullName>
    </submittedName>
</protein>
<feature type="region of interest" description="Disordered" evidence="1">
    <location>
        <begin position="43"/>
        <end position="103"/>
    </location>
</feature>
<dbReference type="HOGENOM" id="CLU_057820_0_0_2"/>
<accession>H6Q621</accession>
<gene>
    <name evidence="2" type="ordered locus">Pogu_0024</name>
</gene>